<dbReference type="PANTHER" id="PTHR47561">
    <property type="entry name" value="POLYSACCHARIDE DEACETYLASE FAMILY PROTEIN (AFU_ORTHOLOGUE AFUA_6G05030)"/>
    <property type="match status" value="1"/>
</dbReference>
<dbReference type="EMBL" id="DSQF01000003">
    <property type="protein sequence ID" value="HGZ42157.1"/>
    <property type="molecule type" value="Genomic_DNA"/>
</dbReference>
<evidence type="ECO:0000259" key="2">
    <source>
        <dbReference type="PROSITE" id="PS51677"/>
    </source>
</evidence>
<feature type="compositionally biased region" description="Low complexity" evidence="1">
    <location>
        <begin position="77"/>
        <end position="89"/>
    </location>
</feature>
<dbReference type="InterPro" id="IPR011330">
    <property type="entry name" value="Glyco_hydro/deAcase_b/a-brl"/>
</dbReference>
<dbReference type="SUPFAM" id="SSF88713">
    <property type="entry name" value="Glycoside hydrolase/deacetylase"/>
    <property type="match status" value="1"/>
</dbReference>
<accession>A0A832MIT5</accession>
<dbReference type="GO" id="GO:0005975">
    <property type="term" value="P:carbohydrate metabolic process"/>
    <property type="evidence" value="ECO:0007669"/>
    <property type="project" value="InterPro"/>
</dbReference>
<organism evidence="3">
    <name type="scientific">Eiseniibacteriota bacterium</name>
    <dbReference type="NCBI Taxonomy" id="2212470"/>
    <lineage>
        <taxon>Bacteria</taxon>
        <taxon>Candidatus Eiseniibacteriota</taxon>
    </lineage>
</organism>
<feature type="domain" description="NodB homology" evidence="2">
    <location>
        <begin position="139"/>
        <end position="422"/>
    </location>
</feature>
<name>A0A832MIT5_UNCEI</name>
<dbReference type="Gene3D" id="3.20.20.370">
    <property type="entry name" value="Glycoside hydrolase/deacetylase"/>
    <property type="match status" value="1"/>
</dbReference>
<dbReference type="InterPro" id="IPR002509">
    <property type="entry name" value="NODB_dom"/>
</dbReference>
<reference evidence="3" key="1">
    <citation type="journal article" date="2020" name="mSystems">
        <title>Genome- and Community-Level Interaction Insights into Carbon Utilization and Element Cycling Functions of Hydrothermarchaeota in Hydrothermal Sediment.</title>
        <authorList>
            <person name="Zhou Z."/>
            <person name="Liu Y."/>
            <person name="Xu W."/>
            <person name="Pan J."/>
            <person name="Luo Z.H."/>
            <person name="Li M."/>
        </authorList>
    </citation>
    <scope>NUCLEOTIDE SEQUENCE [LARGE SCALE GENOMIC DNA]</scope>
    <source>
        <strain evidence="3">SpSt-381</strain>
    </source>
</reference>
<feature type="region of interest" description="Disordered" evidence="1">
    <location>
        <begin position="77"/>
        <end position="102"/>
    </location>
</feature>
<sequence length="422" mass="44715">MPPPITAAVRDMEGAPVPTGTTVGWTVRPARAERPCHWYRPAGAGSRPAGARRARHLMGRPVPRQVRRAGRAAAAVAASARGGAPAPCGRRPKRRTPRVPASGFVAGPDALLDCRAVRRPFATVSVDVDPVDLHLVGYGVSGLPPDALVYERALPRLLERFAAHGVRATLFVVGRDAARAAPVLRAAVAAGHEIASHSFSHPLALASLPPAALADELSNSKRALEDASGQAVVGFRSPNFDMNDATLSALAAAGYRYDASGYPTPVLTLARLVLAAKGGNPAGVLRLRLWPFTLRRDPHRMTAARGGLFQFPVTVTRGARWPVYHTLRYGQSDAGFERTLDALAARGETLSYPLHAVDALGLAEDRVDGRLARHPGMGVPLARKLDLLDRTLAAIAARFDPAPFAARLARDEAAVFSLGGSR</sequence>
<comment type="caution">
    <text evidence="3">The sequence shown here is derived from an EMBL/GenBank/DDBJ whole genome shotgun (WGS) entry which is preliminary data.</text>
</comment>
<dbReference type="AlphaFoldDB" id="A0A832MIT5"/>
<dbReference type="GO" id="GO:0016810">
    <property type="term" value="F:hydrolase activity, acting on carbon-nitrogen (but not peptide) bonds"/>
    <property type="evidence" value="ECO:0007669"/>
    <property type="project" value="InterPro"/>
</dbReference>
<protein>
    <recommendedName>
        <fullName evidence="2">NodB homology domain-containing protein</fullName>
    </recommendedName>
</protein>
<dbReference type="Pfam" id="PF01522">
    <property type="entry name" value="Polysacc_deac_1"/>
    <property type="match status" value="1"/>
</dbReference>
<dbReference type="PROSITE" id="PS51677">
    <property type="entry name" value="NODB"/>
    <property type="match status" value="1"/>
</dbReference>
<gene>
    <name evidence="3" type="ORF">ENR23_01800</name>
</gene>
<proteinExistence type="predicted"/>
<evidence type="ECO:0000256" key="1">
    <source>
        <dbReference type="SAM" id="MobiDB-lite"/>
    </source>
</evidence>
<evidence type="ECO:0000313" key="3">
    <source>
        <dbReference type="EMBL" id="HGZ42157.1"/>
    </source>
</evidence>
<dbReference type="PANTHER" id="PTHR47561:SF1">
    <property type="entry name" value="POLYSACCHARIDE DEACETYLASE FAMILY PROTEIN (AFU_ORTHOLOGUE AFUA_6G05030)"/>
    <property type="match status" value="1"/>
</dbReference>